<accession>A0A6F9DBX1</accession>
<dbReference type="Pfam" id="PF10277">
    <property type="entry name" value="Frag1"/>
    <property type="match status" value="1"/>
</dbReference>
<dbReference type="PANTHER" id="PTHR21324">
    <property type="entry name" value="FASTING-INDUCIBLE INTEGRAL MEMBRANE PROTEIN TM6P1-RELATED"/>
    <property type="match status" value="1"/>
</dbReference>
<comment type="subcellular location">
    <subcellularLocation>
        <location evidence="1">Endomembrane system</location>
        <topology evidence="1">Multi-pass membrane protein</topology>
    </subcellularLocation>
</comment>
<evidence type="ECO:0000259" key="7">
    <source>
        <dbReference type="Pfam" id="PF10277"/>
    </source>
</evidence>
<evidence type="ECO:0000256" key="4">
    <source>
        <dbReference type="ARBA" id="ARBA00022989"/>
    </source>
</evidence>
<feature type="transmembrane region" description="Helical" evidence="6">
    <location>
        <begin position="95"/>
        <end position="116"/>
    </location>
</feature>
<feature type="transmembrane region" description="Helical" evidence="6">
    <location>
        <begin position="160"/>
        <end position="185"/>
    </location>
</feature>
<protein>
    <submittedName>
        <fullName evidence="8">DNA damage-regulated autophagy modulator protein 1-like</fullName>
    </submittedName>
</protein>
<reference evidence="8" key="1">
    <citation type="submission" date="2020-04" db="EMBL/GenBank/DDBJ databases">
        <authorList>
            <person name="Neveu A P."/>
        </authorList>
    </citation>
    <scope>NUCLEOTIDE SEQUENCE</scope>
    <source>
        <tissue evidence="8">Whole embryo</tissue>
    </source>
</reference>
<gene>
    <name evidence="8" type="primary">Dram1-001</name>
</gene>
<dbReference type="InterPro" id="IPR019402">
    <property type="entry name" value="CWH43_N"/>
</dbReference>
<feature type="transmembrane region" description="Helical" evidence="6">
    <location>
        <begin position="122"/>
        <end position="148"/>
    </location>
</feature>
<evidence type="ECO:0000313" key="8">
    <source>
        <dbReference type="EMBL" id="CAB3239918.1"/>
    </source>
</evidence>
<sequence length="256" mass="28085">MKMTGSVTKTAKSFVHFPLLFVLLLGGGFWVCYGIAVSNQHVVLLPEWPFVSDTGTTPPESCIFSLVLTWGAFAILITMYSYYKYVIQCDRQSKCNIASMIVGAVASFGVTMVGAFQWTNVLVPHLIGAALAFFGAAIYSVMIVYISWNQLVHKVHTRKVVYFRIAIVVVEVVSLIVMIAGGVLFQMDKKYLNIASGAEWALIYAAIIFVGTLAYDLRHVKGATVLLQIRNIESPSIPLGGVDTTYASTRVLTKEP</sequence>
<organism evidence="8">
    <name type="scientific">Phallusia mammillata</name>
    <dbReference type="NCBI Taxonomy" id="59560"/>
    <lineage>
        <taxon>Eukaryota</taxon>
        <taxon>Metazoa</taxon>
        <taxon>Chordata</taxon>
        <taxon>Tunicata</taxon>
        <taxon>Ascidiacea</taxon>
        <taxon>Phlebobranchia</taxon>
        <taxon>Ascidiidae</taxon>
        <taxon>Phallusia</taxon>
    </lineage>
</organism>
<name>A0A6F9DBX1_9ASCI</name>
<proteinExistence type="evidence at transcript level"/>
<keyword evidence="3 6" id="KW-0812">Transmembrane</keyword>
<comment type="similarity">
    <text evidence="2">Belongs to the DRAM/TMEM150 family.</text>
</comment>
<keyword evidence="5 6" id="KW-0472">Membrane</keyword>
<dbReference type="AlphaFoldDB" id="A0A6F9DBX1"/>
<dbReference type="InterPro" id="IPR050911">
    <property type="entry name" value="DRAM/TMEM150_Autophagy_Mod"/>
</dbReference>
<dbReference type="GO" id="GO:0012505">
    <property type="term" value="C:endomembrane system"/>
    <property type="evidence" value="ECO:0007669"/>
    <property type="project" value="UniProtKB-SubCell"/>
</dbReference>
<evidence type="ECO:0000256" key="2">
    <source>
        <dbReference type="ARBA" id="ARBA00006565"/>
    </source>
</evidence>
<evidence type="ECO:0000256" key="1">
    <source>
        <dbReference type="ARBA" id="ARBA00004127"/>
    </source>
</evidence>
<evidence type="ECO:0000256" key="5">
    <source>
        <dbReference type="ARBA" id="ARBA00023136"/>
    </source>
</evidence>
<feature type="transmembrane region" description="Helical" evidence="6">
    <location>
        <begin position="191"/>
        <end position="215"/>
    </location>
</feature>
<evidence type="ECO:0000256" key="3">
    <source>
        <dbReference type="ARBA" id="ARBA00022692"/>
    </source>
</evidence>
<dbReference type="PANTHER" id="PTHR21324:SF2">
    <property type="entry name" value="EG:22E5.9 PROTEIN"/>
    <property type="match status" value="1"/>
</dbReference>
<keyword evidence="4 6" id="KW-1133">Transmembrane helix</keyword>
<evidence type="ECO:0000256" key="6">
    <source>
        <dbReference type="SAM" id="Phobius"/>
    </source>
</evidence>
<feature type="domain" description="CWH43-like N-terminal" evidence="7">
    <location>
        <begin position="14"/>
        <end position="219"/>
    </location>
</feature>
<dbReference type="EMBL" id="LR784648">
    <property type="protein sequence ID" value="CAB3239918.1"/>
    <property type="molecule type" value="mRNA"/>
</dbReference>
<feature type="transmembrane region" description="Helical" evidence="6">
    <location>
        <begin position="63"/>
        <end position="83"/>
    </location>
</feature>